<feature type="chain" id="PRO_5032650723" description="FG-GAP repeat-containing protein" evidence="1">
    <location>
        <begin position="23"/>
        <end position="211"/>
    </location>
</feature>
<evidence type="ECO:0008006" key="4">
    <source>
        <dbReference type="Google" id="ProtNLM"/>
    </source>
</evidence>
<accession>A0A857CA28</accession>
<protein>
    <recommendedName>
        <fullName evidence="4">FG-GAP repeat-containing protein</fullName>
    </recommendedName>
</protein>
<organism evidence="2 3">
    <name type="scientific">Stappia indica</name>
    <dbReference type="NCBI Taxonomy" id="538381"/>
    <lineage>
        <taxon>Bacteria</taxon>
        <taxon>Pseudomonadati</taxon>
        <taxon>Pseudomonadota</taxon>
        <taxon>Alphaproteobacteria</taxon>
        <taxon>Hyphomicrobiales</taxon>
        <taxon>Stappiaceae</taxon>
        <taxon>Stappia</taxon>
    </lineage>
</organism>
<dbReference type="EMBL" id="CP046908">
    <property type="protein sequence ID" value="QGZ35883.1"/>
    <property type="molecule type" value="Genomic_DNA"/>
</dbReference>
<reference evidence="2 3" key="1">
    <citation type="submission" date="2019-12" db="EMBL/GenBank/DDBJ databases">
        <title>The genome of Stappia indica PHM037.</title>
        <authorList>
            <person name="Kacar D."/>
            <person name="Galan B."/>
            <person name="Canedo L."/>
            <person name="Rodriguez P."/>
            <person name="de la Calle F."/>
            <person name="Garcia J.L."/>
        </authorList>
    </citation>
    <scope>NUCLEOTIDE SEQUENCE [LARGE SCALE GENOMIC DNA]</scope>
    <source>
        <strain evidence="2 3">PHM037</strain>
    </source>
</reference>
<gene>
    <name evidence="2" type="ORF">GH266_16130</name>
</gene>
<evidence type="ECO:0000313" key="2">
    <source>
        <dbReference type="EMBL" id="QGZ35883.1"/>
    </source>
</evidence>
<feature type="signal peptide" evidence="1">
    <location>
        <begin position="1"/>
        <end position="22"/>
    </location>
</feature>
<keyword evidence="1" id="KW-0732">Signal</keyword>
<dbReference type="OrthoDB" id="9804182at2"/>
<dbReference type="AlphaFoldDB" id="A0A857CA28"/>
<proteinExistence type="predicted"/>
<sequence length="211" mass="22488">MRLTTLLLLAAMAVPFAGPASAQTGAQAGQAGDISPQDVLDAAVGDWNKDGREDIALLAVTPGDDMQVGLYVYVREEATNGSLLTLVLAVPDKIWGGRGGDTAAFGQEPSIKALANGSIAITTQNSAIGRNRWEHTISLAHRDGRFVVAGLTFNSYDTLQEEEPLSCDLNLLTGRGVVNERKISFAPIALQLQDWETQDGEDPGIRICRGR</sequence>
<dbReference type="Proteomes" id="UP000435648">
    <property type="component" value="Chromosome"/>
</dbReference>
<evidence type="ECO:0000256" key="1">
    <source>
        <dbReference type="SAM" id="SignalP"/>
    </source>
</evidence>
<dbReference type="RefSeq" id="WP_158194739.1">
    <property type="nucleotide sequence ID" value="NZ_CP046908.1"/>
</dbReference>
<dbReference type="KEGG" id="siw:GH266_16130"/>
<evidence type="ECO:0000313" key="3">
    <source>
        <dbReference type="Proteomes" id="UP000435648"/>
    </source>
</evidence>
<name>A0A857CA28_9HYPH</name>